<comment type="caution">
    <text evidence="2">The sequence shown here is derived from an EMBL/GenBank/DDBJ whole genome shotgun (WGS) entry which is preliminary data.</text>
</comment>
<protein>
    <submittedName>
        <fullName evidence="2">Uncharacterized protein</fullName>
    </submittedName>
</protein>
<feature type="region of interest" description="Disordered" evidence="1">
    <location>
        <begin position="1"/>
        <end position="20"/>
    </location>
</feature>
<organism evidence="2 3">
    <name type="scientific">Gulo gulo</name>
    <name type="common">Wolverine</name>
    <name type="synonym">Gluton</name>
    <dbReference type="NCBI Taxonomy" id="48420"/>
    <lineage>
        <taxon>Eukaryota</taxon>
        <taxon>Metazoa</taxon>
        <taxon>Chordata</taxon>
        <taxon>Craniata</taxon>
        <taxon>Vertebrata</taxon>
        <taxon>Euteleostomi</taxon>
        <taxon>Mammalia</taxon>
        <taxon>Eutheria</taxon>
        <taxon>Laurasiatheria</taxon>
        <taxon>Carnivora</taxon>
        <taxon>Caniformia</taxon>
        <taxon>Musteloidea</taxon>
        <taxon>Mustelidae</taxon>
        <taxon>Guloninae</taxon>
        <taxon>Gulo</taxon>
    </lineage>
</organism>
<dbReference type="AlphaFoldDB" id="A0A9X9LYR7"/>
<dbReference type="Proteomes" id="UP000269945">
    <property type="component" value="Unassembled WGS sequence"/>
</dbReference>
<gene>
    <name evidence="2" type="ORF">BN2614_LOCUS2</name>
</gene>
<reference evidence="2 3" key="1">
    <citation type="submission" date="2018-10" db="EMBL/GenBank/DDBJ databases">
        <authorList>
            <person name="Ekblom R."/>
            <person name="Jareborg N."/>
        </authorList>
    </citation>
    <scope>NUCLEOTIDE SEQUENCE [LARGE SCALE GENOMIC DNA]</scope>
    <source>
        <tissue evidence="2">Muscle</tissue>
    </source>
</reference>
<evidence type="ECO:0000313" key="2">
    <source>
        <dbReference type="EMBL" id="VCX04350.1"/>
    </source>
</evidence>
<evidence type="ECO:0000313" key="3">
    <source>
        <dbReference type="Proteomes" id="UP000269945"/>
    </source>
</evidence>
<dbReference type="EMBL" id="CYRY02030182">
    <property type="protein sequence ID" value="VCX04350.1"/>
    <property type="molecule type" value="Genomic_DNA"/>
</dbReference>
<name>A0A9X9LYR7_GULGU</name>
<feature type="non-terminal residue" evidence="2">
    <location>
        <position position="79"/>
    </location>
</feature>
<feature type="non-terminal residue" evidence="2">
    <location>
        <position position="1"/>
    </location>
</feature>
<keyword evidence="3" id="KW-1185">Reference proteome</keyword>
<proteinExistence type="predicted"/>
<evidence type="ECO:0000256" key="1">
    <source>
        <dbReference type="SAM" id="MobiDB-lite"/>
    </source>
</evidence>
<sequence>PAVRPHHPPGPLRAAAGGPRRPGVWRLRLLLLGGQASVSRGRHVLPVLHLVPHGCVHVHGLQRPLHVPESRAADHPEWT</sequence>
<accession>A0A9X9LYR7</accession>